<comment type="cofactor">
    <cofactor evidence="1 9">
        <name>FAD</name>
        <dbReference type="ChEBI" id="CHEBI:57692"/>
    </cofactor>
</comment>
<name>A0A9P0G588_BEMTA</name>
<evidence type="ECO:0000256" key="7">
    <source>
        <dbReference type="ARBA" id="ARBA00023157"/>
    </source>
</evidence>
<sequence>MPTSREKSRYEPVDTPETEAFNHFTSNNKHSTAAPCRACTDFKSWAKAQTSYTKGKPNSKGSPESDTSQSGTAEHPMTATKSQLHILGNNCPLDKDQLGYQTWGLLHTMAAYYPDHPTDRQRKDMSKFFVLLSRFYPCETCAKDFSDMISIRPPVTTSQESLSQWLCWAHNNVNYRLGKPLFDCSRVNERWRDGWTDGSCDP</sequence>
<evidence type="ECO:0000256" key="9">
    <source>
        <dbReference type="RuleBase" id="RU371123"/>
    </source>
</evidence>
<comment type="subcellular location">
    <subcellularLocation>
        <location evidence="2">Mitochondrion intermembrane space</location>
    </subcellularLocation>
</comment>
<keyword evidence="5 9" id="KW-0560">Oxidoreductase</keyword>
<dbReference type="Pfam" id="PF04777">
    <property type="entry name" value="Evr1_Alr"/>
    <property type="match status" value="1"/>
</dbReference>
<feature type="compositionally biased region" description="Basic and acidic residues" evidence="10">
    <location>
        <begin position="1"/>
        <end position="12"/>
    </location>
</feature>
<dbReference type="Gene3D" id="1.20.120.310">
    <property type="entry name" value="ERV/ALR sulfhydryl oxidase domain"/>
    <property type="match status" value="1"/>
</dbReference>
<dbReference type="GO" id="GO:0050660">
    <property type="term" value="F:flavin adenine dinucleotide binding"/>
    <property type="evidence" value="ECO:0007669"/>
    <property type="project" value="TreeGrafter"/>
</dbReference>
<evidence type="ECO:0000256" key="2">
    <source>
        <dbReference type="ARBA" id="ARBA00004569"/>
    </source>
</evidence>
<evidence type="ECO:0000256" key="3">
    <source>
        <dbReference type="ARBA" id="ARBA00022630"/>
    </source>
</evidence>
<gene>
    <name evidence="12" type="ORF">BEMITA_LOCUS7963</name>
</gene>
<accession>A0A9P0G588</accession>
<evidence type="ECO:0000256" key="6">
    <source>
        <dbReference type="ARBA" id="ARBA00023128"/>
    </source>
</evidence>
<feature type="region of interest" description="Disordered" evidence="10">
    <location>
        <begin position="1"/>
        <end position="32"/>
    </location>
</feature>
<dbReference type="EC" id="1.8.3.2" evidence="9"/>
<keyword evidence="4 9" id="KW-0274">FAD</keyword>
<evidence type="ECO:0000256" key="5">
    <source>
        <dbReference type="ARBA" id="ARBA00023002"/>
    </source>
</evidence>
<feature type="region of interest" description="Disordered" evidence="10">
    <location>
        <begin position="50"/>
        <end position="78"/>
    </location>
</feature>
<evidence type="ECO:0000313" key="12">
    <source>
        <dbReference type="EMBL" id="CAH0771186.1"/>
    </source>
</evidence>
<evidence type="ECO:0000256" key="1">
    <source>
        <dbReference type="ARBA" id="ARBA00001974"/>
    </source>
</evidence>
<dbReference type="InterPro" id="IPR036774">
    <property type="entry name" value="ERV/ALR_sulphydryl_oxid_sf"/>
</dbReference>
<dbReference type="FunFam" id="1.20.120.310:FF:000003">
    <property type="entry name" value="Sulfhydryl oxidase"/>
    <property type="match status" value="1"/>
</dbReference>
<keyword evidence="7" id="KW-1015">Disulfide bond</keyword>
<feature type="domain" description="ERV/ALR sulfhydryl oxidase" evidence="11">
    <location>
        <begin position="91"/>
        <end position="191"/>
    </location>
</feature>
<dbReference type="GO" id="GO:0005758">
    <property type="term" value="C:mitochondrial intermembrane space"/>
    <property type="evidence" value="ECO:0007669"/>
    <property type="project" value="UniProtKB-SubCell"/>
</dbReference>
<evidence type="ECO:0000256" key="4">
    <source>
        <dbReference type="ARBA" id="ARBA00022827"/>
    </source>
</evidence>
<dbReference type="PANTHER" id="PTHR12645">
    <property type="entry name" value="ALR/ERV"/>
    <property type="match status" value="1"/>
</dbReference>
<reference evidence="12" key="1">
    <citation type="submission" date="2021-12" db="EMBL/GenBank/DDBJ databases">
        <authorList>
            <person name="King R."/>
        </authorList>
    </citation>
    <scope>NUCLEOTIDE SEQUENCE</scope>
</reference>
<dbReference type="InterPro" id="IPR039799">
    <property type="entry name" value="ALR/ERV"/>
</dbReference>
<dbReference type="InterPro" id="IPR017905">
    <property type="entry name" value="ERV/ALR_sulphydryl_oxidase"/>
</dbReference>
<dbReference type="PROSITE" id="PS51324">
    <property type="entry name" value="ERV_ALR"/>
    <property type="match status" value="1"/>
</dbReference>
<protein>
    <recommendedName>
        <fullName evidence="9">Sulfhydryl oxidase</fullName>
        <ecNumber evidence="9">1.8.3.2</ecNumber>
    </recommendedName>
</protein>
<dbReference type="GO" id="GO:0016971">
    <property type="term" value="F:flavin-dependent sulfhydryl oxidase activity"/>
    <property type="evidence" value="ECO:0007669"/>
    <property type="project" value="InterPro"/>
</dbReference>
<proteinExistence type="predicted"/>
<evidence type="ECO:0000256" key="10">
    <source>
        <dbReference type="SAM" id="MobiDB-lite"/>
    </source>
</evidence>
<dbReference type="KEGG" id="btab:109037977"/>
<keyword evidence="3 9" id="KW-0285">Flavoprotein</keyword>
<comment type="catalytic activity">
    <reaction evidence="8 9">
        <text>2 R'C(R)SH + O2 = R'C(R)S-S(R)CR' + H2O2</text>
        <dbReference type="Rhea" id="RHEA:17357"/>
        <dbReference type="ChEBI" id="CHEBI:15379"/>
        <dbReference type="ChEBI" id="CHEBI:16240"/>
        <dbReference type="ChEBI" id="CHEBI:16520"/>
        <dbReference type="ChEBI" id="CHEBI:17412"/>
        <dbReference type="EC" id="1.8.3.2"/>
    </reaction>
</comment>
<keyword evidence="13" id="KW-1185">Reference proteome</keyword>
<organism evidence="12 13">
    <name type="scientific">Bemisia tabaci</name>
    <name type="common">Sweetpotato whitefly</name>
    <name type="synonym">Aleurodes tabaci</name>
    <dbReference type="NCBI Taxonomy" id="7038"/>
    <lineage>
        <taxon>Eukaryota</taxon>
        <taxon>Metazoa</taxon>
        <taxon>Ecdysozoa</taxon>
        <taxon>Arthropoda</taxon>
        <taxon>Hexapoda</taxon>
        <taxon>Insecta</taxon>
        <taxon>Pterygota</taxon>
        <taxon>Neoptera</taxon>
        <taxon>Paraneoptera</taxon>
        <taxon>Hemiptera</taxon>
        <taxon>Sternorrhyncha</taxon>
        <taxon>Aleyrodoidea</taxon>
        <taxon>Aleyrodidae</taxon>
        <taxon>Aleyrodinae</taxon>
        <taxon>Bemisia</taxon>
    </lineage>
</organism>
<keyword evidence="6" id="KW-0496">Mitochondrion</keyword>
<dbReference type="EMBL" id="OU963865">
    <property type="protein sequence ID" value="CAH0771186.1"/>
    <property type="molecule type" value="Genomic_DNA"/>
</dbReference>
<evidence type="ECO:0000313" key="13">
    <source>
        <dbReference type="Proteomes" id="UP001152759"/>
    </source>
</evidence>
<dbReference type="PANTHER" id="PTHR12645:SF0">
    <property type="entry name" value="FAD-LINKED SULFHYDRYL OXIDASE ALR"/>
    <property type="match status" value="1"/>
</dbReference>
<evidence type="ECO:0000259" key="11">
    <source>
        <dbReference type="PROSITE" id="PS51324"/>
    </source>
</evidence>
<evidence type="ECO:0000256" key="8">
    <source>
        <dbReference type="ARBA" id="ARBA00048864"/>
    </source>
</evidence>
<dbReference type="SUPFAM" id="SSF69000">
    <property type="entry name" value="FAD-dependent thiol oxidase"/>
    <property type="match status" value="1"/>
</dbReference>
<dbReference type="AlphaFoldDB" id="A0A9P0G588"/>
<dbReference type="Proteomes" id="UP001152759">
    <property type="component" value="Chromosome 4"/>
</dbReference>
<feature type="compositionally biased region" description="Polar residues" evidence="10">
    <location>
        <begin position="59"/>
        <end position="72"/>
    </location>
</feature>